<dbReference type="RefSeq" id="WP_067383058.1">
    <property type="nucleotide sequence ID" value="NZ_BDQI01000034.1"/>
</dbReference>
<feature type="region of interest" description="Disordered" evidence="1">
    <location>
        <begin position="1"/>
        <end position="27"/>
    </location>
</feature>
<keyword evidence="3" id="KW-1185">Reference proteome</keyword>
<proteinExistence type="predicted"/>
<feature type="compositionally biased region" description="Basic and acidic residues" evidence="1">
    <location>
        <begin position="143"/>
        <end position="152"/>
    </location>
</feature>
<evidence type="ECO:0000256" key="1">
    <source>
        <dbReference type="SAM" id="MobiDB-lite"/>
    </source>
</evidence>
<accession>A0A250VTH1</accession>
<organism evidence="2 3">
    <name type="scientific">Streptomyces olivochromogenes</name>
    <dbReference type="NCBI Taxonomy" id="1963"/>
    <lineage>
        <taxon>Bacteria</taxon>
        <taxon>Bacillati</taxon>
        <taxon>Actinomycetota</taxon>
        <taxon>Actinomycetes</taxon>
        <taxon>Kitasatosporales</taxon>
        <taxon>Streptomycetaceae</taxon>
        <taxon>Streptomyces</taxon>
    </lineage>
</organism>
<reference evidence="3" key="1">
    <citation type="submission" date="2017-05" db="EMBL/GenBank/DDBJ databases">
        <title>Streptomyces olivochromogenes NBRC 3561 whole genome shotgun sequence.</title>
        <authorList>
            <person name="Dohra H."/>
            <person name="Kodani S."/>
        </authorList>
    </citation>
    <scope>NUCLEOTIDE SEQUENCE [LARGE SCALE GENOMIC DNA]</scope>
    <source>
        <strain evidence="3">NBRC 3561</strain>
    </source>
</reference>
<comment type="caution">
    <text evidence="2">The sequence shown here is derived from an EMBL/GenBank/DDBJ whole genome shotgun (WGS) entry which is preliminary data.</text>
</comment>
<gene>
    <name evidence="2" type="ORF">SO3561_08840</name>
</gene>
<dbReference type="Proteomes" id="UP000217446">
    <property type="component" value="Unassembled WGS sequence"/>
</dbReference>
<dbReference type="STRING" id="1963.AQJ27_45110"/>
<dbReference type="EMBL" id="BDQI01000034">
    <property type="protein sequence ID" value="GAX57270.1"/>
    <property type="molecule type" value="Genomic_DNA"/>
</dbReference>
<name>A0A250VTH1_STROL</name>
<evidence type="ECO:0000313" key="3">
    <source>
        <dbReference type="Proteomes" id="UP000217446"/>
    </source>
</evidence>
<feature type="region of interest" description="Disordered" evidence="1">
    <location>
        <begin position="133"/>
        <end position="154"/>
    </location>
</feature>
<dbReference type="AlphaFoldDB" id="A0A250VTH1"/>
<evidence type="ECO:0000313" key="2">
    <source>
        <dbReference type="EMBL" id="GAX57270.1"/>
    </source>
</evidence>
<feature type="compositionally biased region" description="Polar residues" evidence="1">
    <location>
        <begin position="8"/>
        <end position="20"/>
    </location>
</feature>
<protein>
    <submittedName>
        <fullName evidence="2">Uncharacterized protein</fullName>
    </submittedName>
</protein>
<sequence>MGALNLVPDQSLTPDPSTKTGGRGGGGGFADLAQQIYQDDRADAKSRQLLLAFAYVVTMQRTDDPKEQWRNLRKALGRSERHRYTDFLRELIEHDRPRYVPPDERPGGYDPSKRLCVGPRLRPFKERPYKAEQMSLPARVAQTKRDAEDFRNTDNVCGAPGKDRVLEKLPATGWYRWHWFCQRHRDHALRVKEQVKAQNAAAPEPIPNAGGLMPCYFEADWVRLYRHYTWDTWEPPVYGVRADDWPIPGKQPVPQRARLSLVIGGGLEDPDE</sequence>